<dbReference type="EMBL" id="FOAS01000011">
    <property type="protein sequence ID" value="SEL38540.1"/>
    <property type="molecule type" value="Genomic_DNA"/>
</dbReference>
<evidence type="ECO:0000256" key="4">
    <source>
        <dbReference type="ARBA" id="ARBA00023136"/>
    </source>
</evidence>
<accession>A0A1H7PRT0</accession>
<evidence type="ECO:0000313" key="8">
    <source>
        <dbReference type="Proteomes" id="UP000185766"/>
    </source>
</evidence>
<dbReference type="SUPFAM" id="SSF74653">
    <property type="entry name" value="TolA/TonB C-terminal domain"/>
    <property type="match status" value="1"/>
</dbReference>
<dbReference type="AlphaFoldDB" id="A0A1H7PRT0"/>
<proteinExistence type="predicted"/>
<dbReference type="STRING" id="1429083.GCA_001885685_02128"/>
<feature type="transmembrane region" description="Helical" evidence="6">
    <location>
        <begin position="12"/>
        <end position="34"/>
    </location>
</feature>
<evidence type="ECO:0000256" key="1">
    <source>
        <dbReference type="ARBA" id="ARBA00004167"/>
    </source>
</evidence>
<dbReference type="Pfam" id="PF13103">
    <property type="entry name" value="TonB_2"/>
    <property type="match status" value="1"/>
</dbReference>
<dbReference type="Proteomes" id="UP000185766">
    <property type="component" value="Unassembled WGS sequence"/>
</dbReference>
<organism evidence="7 8">
    <name type="scientific">Atopomonas hussainii</name>
    <dbReference type="NCBI Taxonomy" id="1429083"/>
    <lineage>
        <taxon>Bacteria</taxon>
        <taxon>Pseudomonadati</taxon>
        <taxon>Pseudomonadota</taxon>
        <taxon>Gammaproteobacteria</taxon>
        <taxon>Pseudomonadales</taxon>
        <taxon>Pseudomonadaceae</taxon>
        <taxon>Atopomonas</taxon>
    </lineage>
</organism>
<keyword evidence="8" id="KW-1185">Reference proteome</keyword>
<name>A0A1H7PRT0_9GAMM</name>
<evidence type="ECO:0000256" key="6">
    <source>
        <dbReference type="SAM" id="Phobius"/>
    </source>
</evidence>
<dbReference type="Gene3D" id="3.30.1150.10">
    <property type="match status" value="1"/>
</dbReference>
<evidence type="ECO:0000256" key="3">
    <source>
        <dbReference type="ARBA" id="ARBA00022989"/>
    </source>
</evidence>
<evidence type="ECO:0000256" key="2">
    <source>
        <dbReference type="ARBA" id="ARBA00022692"/>
    </source>
</evidence>
<dbReference type="GO" id="GO:0043213">
    <property type="term" value="P:bacteriocin transport"/>
    <property type="evidence" value="ECO:0007669"/>
    <property type="project" value="InterPro"/>
</dbReference>
<dbReference type="GO" id="GO:0016020">
    <property type="term" value="C:membrane"/>
    <property type="evidence" value="ECO:0007669"/>
    <property type="project" value="UniProtKB-SubCell"/>
</dbReference>
<comment type="subcellular location">
    <subcellularLocation>
        <location evidence="1">Membrane</location>
        <topology evidence="1">Single-pass membrane protein</topology>
    </subcellularLocation>
</comment>
<dbReference type="GO" id="GO:0019534">
    <property type="term" value="F:toxin transmembrane transporter activity"/>
    <property type="evidence" value="ECO:0007669"/>
    <property type="project" value="InterPro"/>
</dbReference>
<evidence type="ECO:0000313" key="7">
    <source>
        <dbReference type="EMBL" id="SEL38540.1"/>
    </source>
</evidence>
<protein>
    <submittedName>
        <fullName evidence="7">Colicin import membrane protein</fullName>
    </submittedName>
</protein>
<feature type="region of interest" description="Disordered" evidence="5">
    <location>
        <begin position="152"/>
        <end position="181"/>
    </location>
</feature>
<reference evidence="7 8" key="1">
    <citation type="submission" date="2016-10" db="EMBL/GenBank/DDBJ databases">
        <authorList>
            <person name="de Groot N.N."/>
        </authorList>
    </citation>
    <scope>NUCLEOTIDE SEQUENCE [LARGE SCALE GENOMIC DNA]</scope>
    <source>
        <strain evidence="7 8">JCM 19513</strain>
    </source>
</reference>
<dbReference type="NCBIfam" id="TIGR01352">
    <property type="entry name" value="tonB_Cterm"/>
    <property type="match status" value="1"/>
</dbReference>
<keyword evidence="3 6" id="KW-1133">Transmembrane helix</keyword>
<dbReference type="NCBIfam" id="TIGR02794">
    <property type="entry name" value="tolA_full"/>
    <property type="match status" value="1"/>
</dbReference>
<keyword evidence="2 6" id="KW-0812">Transmembrane</keyword>
<gene>
    <name evidence="7" type="ORF">SAMN05216214_111120</name>
</gene>
<evidence type="ECO:0000256" key="5">
    <source>
        <dbReference type="SAM" id="MobiDB-lite"/>
    </source>
</evidence>
<keyword evidence="4 6" id="KW-0472">Membrane</keyword>
<sequence>MEERARPSSQSYFWPITWAVTIHVVLFALLFVSFQFTPDLPPAKPIVTATLVSLKSKSPAQVQTNQKIAGEAKKTAAQQYEAEQLEQKKAEAQKQAEAKKAAEVKKAEDAKKQAEAKKQEDAKKAAEAKKQAEIAKKKAADEAAKKKAAEDAKKKAAEEARKKAEAEKARKKAAEDAKRAADAAKRKAQADAKAKALAELMSDEPQHQMAMGEELGDQVTASFDDLIVRLVSEQWSRPPSARNGMSVEVLIEMLPSGQIINVSVTRSSNDAAFDQSAIAAVRNVARIPEMQQLDRASFDRYYRQRRMIFKPEDLSL</sequence>
<dbReference type="OrthoDB" id="9779830at2"/>
<dbReference type="InterPro" id="IPR006260">
    <property type="entry name" value="TonB/TolA_C"/>
</dbReference>
<dbReference type="InterPro" id="IPR014161">
    <property type="entry name" value="Tol-Pal_TolA"/>
</dbReference>